<evidence type="ECO:0000313" key="2">
    <source>
        <dbReference type="Proteomes" id="UP001148838"/>
    </source>
</evidence>
<dbReference type="Proteomes" id="UP001148838">
    <property type="component" value="Unassembled WGS sequence"/>
</dbReference>
<comment type="caution">
    <text evidence="1">The sequence shown here is derived from an EMBL/GenBank/DDBJ whole genome shotgun (WGS) entry which is preliminary data.</text>
</comment>
<protein>
    <submittedName>
        <fullName evidence="1">Uncharacterized protein</fullName>
    </submittedName>
</protein>
<dbReference type="EMBL" id="JAJSOF020000019">
    <property type="protein sequence ID" value="KAJ4438686.1"/>
    <property type="molecule type" value="Genomic_DNA"/>
</dbReference>
<proteinExistence type="predicted"/>
<accession>A0ABQ8SWW4</accession>
<gene>
    <name evidence="1" type="ORF">ANN_14633</name>
</gene>
<reference evidence="1 2" key="1">
    <citation type="journal article" date="2022" name="Allergy">
        <title>Genome assembly and annotation of Periplaneta americana reveal a comprehensive cockroach allergen profile.</title>
        <authorList>
            <person name="Wang L."/>
            <person name="Xiong Q."/>
            <person name="Saelim N."/>
            <person name="Wang L."/>
            <person name="Nong W."/>
            <person name="Wan A.T."/>
            <person name="Shi M."/>
            <person name="Liu X."/>
            <person name="Cao Q."/>
            <person name="Hui J.H.L."/>
            <person name="Sookrung N."/>
            <person name="Leung T.F."/>
            <person name="Tungtrongchitr A."/>
            <person name="Tsui S.K.W."/>
        </authorList>
    </citation>
    <scope>NUCLEOTIDE SEQUENCE [LARGE SCALE GENOMIC DNA]</scope>
    <source>
        <strain evidence="1">PWHHKU_190912</strain>
    </source>
</reference>
<organism evidence="1 2">
    <name type="scientific">Periplaneta americana</name>
    <name type="common">American cockroach</name>
    <name type="synonym">Blatta americana</name>
    <dbReference type="NCBI Taxonomy" id="6978"/>
    <lineage>
        <taxon>Eukaryota</taxon>
        <taxon>Metazoa</taxon>
        <taxon>Ecdysozoa</taxon>
        <taxon>Arthropoda</taxon>
        <taxon>Hexapoda</taxon>
        <taxon>Insecta</taxon>
        <taxon>Pterygota</taxon>
        <taxon>Neoptera</taxon>
        <taxon>Polyneoptera</taxon>
        <taxon>Dictyoptera</taxon>
        <taxon>Blattodea</taxon>
        <taxon>Blattoidea</taxon>
        <taxon>Blattidae</taxon>
        <taxon>Blattinae</taxon>
        <taxon>Periplaneta</taxon>
    </lineage>
</organism>
<name>A0ABQ8SWW4_PERAM</name>
<evidence type="ECO:0000313" key="1">
    <source>
        <dbReference type="EMBL" id="KAJ4438686.1"/>
    </source>
</evidence>
<sequence>MKQLVYETVVETEEDLVARITVAADAIADMPGSEFHSLGRAIVKDDEYEEVRWDIYCNPLKLRYYVLYANYTTIIEIVSNIRAAAADHSVITQPLEDTDVASDHRNISYKMAACTETWSNMEVCNVIRFLRLKDTSPAEIHRQLVELYCAKLRFRLLFNDAVSITRIFSVDEISNSEMVFGKMRLRIRHRLPDIHLTVGGKNPTRSKTAYTVIIATVRSKNMFAFSSDERAFNIESFSHRYCRSFAYVITLQHRLIIPNINLTIQTYKSNHTFNYKTTLH</sequence>
<keyword evidence="2" id="KW-1185">Reference proteome</keyword>